<dbReference type="EMBL" id="PYGK01000015">
    <property type="protein sequence ID" value="PSL24501.1"/>
    <property type="molecule type" value="Genomic_DNA"/>
</dbReference>
<evidence type="ECO:0000259" key="1">
    <source>
        <dbReference type="PROSITE" id="PS51186"/>
    </source>
</evidence>
<reference evidence="2 3" key="1">
    <citation type="submission" date="2018-03" db="EMBL/GenBank/DDBJ databases">
        <title>Genomic Encyclopedia of Archaeal and Bacterial Type Strains, Phase II (KMG-II): from individual species to whole genera.</title>
        <authorList>
            <person name="Goeker M."/>
        </authorList>
    </citation>
    <scope>NUCLEOTIDE SEQUENCE [LARGE SCALE GENOMIC DNA]</scope>
    <source>
        <strain evidence="2 3">DSM 18107</strain>
    </source>
</reference>
<evidence type="ECO:0000313" key="2">
    <source>
        <dbReference type="EMBL" id="PSL24501.1"/>
    </source>
</evidence>
<accession>A0A2P8FRZ3</accession>
<dbReference type="InterPro" id="IPR016181">
    <property type="entry name" value="Acyl_CoA_acyltransferase"/>
</dbReference>
<keyword evidence="3" id="KW-1185">Reference proteome</keyword>
<dbReference type="PROSITE" id="PS51186">
    <property type="entry name" value="GNAT"/>
    <property type="match status" value="1"/>
</dbReference>
<dbReference type="RefSeq" id="WP_106605057.1">
    <property type="nucleotide sequence ID" value="NZ_PYGK01000015.1"/>
</dbReference>
<protein>
    <submittedName>
        <fullName evidence="2">Acetyltransferase (GNAT) family protein</fullName>
    </submittedName>
</protein>
<dbReference type="GO" id="GO:0016747">
    <property type="term" value="F:acyltransferase activity, transferring groups other than amino-acyl groups"/>
    <property type="evidence" value="ECO:0007669"/>
    <property type="project" value="InterPro"/>
</dbReference>
<dbReference type="InterPro" id="IPR000182">
    <property type="entry name" value="GNAT_dom"/>
</dbReference>
<sequence>MNLKEKNIENILSLWTIVNTPFNANHNRENYSYCYLPFSDWPNRLWSWNYTPEVLDNAINEMRNGKESLKISSWEDNHDLFVSKGLEQRFQQTGMSLQLAERPVYEKRLRLTRVTNEEQAKQWIDTFTIPFGYRIHEDVVAQSCNKVPFYLVFLENALIGTALLHIEDGIAGIHSVGILPEVRRKGYAEEIMNILIDMAIDSNATHCVLQASAMGQGIYTRMGFTEDFLFTHYVLPANR</sequence>
<dbReference type="Gene3D" id="3.40.630.30">
    <property type="match status" value="1"/>
</dbReference>
<dbReference type="AlphaFoldDB" id="A0A2P8FRZ3"/>
<comment type="caution">
    <text evidence="2">The sequence shown here is derived from an EMBL/GenBank/DDBJ whole genome shotgun (WGS) entry which is preliminary data.</text>
</comment>
<evidence type="ECO:0000313" key="3">
    <source>
        <dbReference type="Proteomes" id="UP000240978"/>
    </source>
</evidence>
<name>A0A2P8FRZ3_9BACT</name>
<dbReference type="Proteomes" id="UP000240978">
    <property type="component" value="Unassembled WGS sequence"/>
</dbReference>
<feature type="domain" description="N-acetyltransferase" evidence="1">
    <location>
        <begin position="110"/>
        <end position="239"/>
    </location>
</feature>
<gene>
    <name evidence="2" type="ORF">CLV42_11588</name>
</gene>
<proteinExistence type="predicted"/>
<dbReference type="SUPFAM" id="SSF55729">
    <property type="entry name" value="Acyl-CoA N-acyltransferases (Nat)"/>
    <property type="match status" value="1"/>
</dbReference>
<keyword evidence="2" id="KW-0808">Transferase</keyword>
<dbReference type="Pfam" id="PF00583">
    <property type="entry name" value="Acetyltransf_1"/>
    <property type="match status" value="1"/>
</dbReference>
<dbReference type="CDD" id="cd04301">
    <property type="entry name" value="NAT_SF"/>
    <property type="match status" value="1"/>
</dbReference>
<dbReference type="OrthoDB" id="1096234at2"/>
<organism evidence="2 3">
    <name type="scientific">Chitinophaga ginsengisoli</name>
    <dbReference type="NCBI Taxonomy" id="363837"/>
    <lineage>
        <taxon>Bacteria</taxon>
        <taxon>Pseudomonadati</taxon>
        <taxon>Bacteroidota</taxon>
        <taxon>Chitinophagia</taxon>
        <taxon>Chitinophagales</taxon>
        <taxon>Chitinophagaceae</taxon>
        <taxon>Chitinophaga</taxon>
    </lineage>
</organism>